<gene>
    <name evidence="1" type="ORF">HPB47_017162</name>
</gene>
<organism evidence="1 2">
    <name type="scientific">Ixodes persulcatus</name>
    <name type="common">Taiga tick</name>
    <dbReference type="NCBI Taxonomy" id="34615"/>
    <lineage>
        <taxon>Eukaryota</taxon>
        <taxon>Metazoa</taxon>
        <taxon>Ecdysozoa</taxon>
        <taxon>Arthropoda</taxon>
        <taxon>Chelicerata</taxon>
        <taxon>Arachnida</taxon>
        <taxon>Acari</taxon>
        <taxon>Parasitiformes</taxon>
        <taxon>Ixodida</taxon>
        <taxon>Ixodoidea</taxon>
        <taxon>Ixodidae</taxon>
        <taxon>Ixodinae</taxon>
        <taxon>Ixodes</taxon>
    </lineage>
</organism>
<comment type="caution">
    <text evidence="1">The sequence shown here is derived from an EMBL/GenBank/DDBJ whole genome shotgun (WGS) entry which is preliminary data.</text>
</comment>
<name>A0AC60QP25_IXOPE</name>
<keyword evidence="2" id="KW-1185">Reference proteome</keyword>
<accession>A0AC60QP25</accession>
<evidence type="ECO:0000313" key="2">
    <source>
        <dbReference type="Proteomes" id="UP000805193"/>
    </source>
</evidence>
<sequence length="368" mass="40618">MGCKLFKETKVVEEADIFSAASRIEHVFGGPCRKEKRKSPRQRNAARNGRRRNSKSSPEHASLSVDARVTAKYVVKAVIAKGRFSRVVRVEHRTSRQPYAIKIMEARNKSDVFEAELSVLRRVLHPNVVRLDEVFQVGQRVYMVMELATGGNLLDRMEIRGPLRESEVAGVLRMVLSGLDHIHSLGITHRDLRPENLLYAHPGADAKLMIADFGVASTPQSGRNVYMHTVCGTLQYMAPEVVARRPYTRAVDMWAVGVIAFLLFVEAFPFDAQQDVALLKLILKARVSMSQKHTTVYQLGKDGKVDSSRTGAAKTAEKGFRRHHCKLTDVAGPAAGGESMNGESSSAPTRGQFRAAAVLGGEESDPGR</sequence>
<protein>
    <submittedName>
        <fullName evidence="1">Uncharacterized protein</fullName>
    </submittedName>
</protein>
<dbReference type="Proteomes" id="UP000805193">
    <property type="component" value="Unassembled WGS sequence"/>
</dbReference>
<reference evidence="1 2" key="1">
    <citation type="journal article" date="2020" name="Cell">
        <title>Large-Scale Comparative Analyses of Tick Genomes Elucidate Their Genetic Diversity and Vector Capacities.</title>
        <authorList>
            <consortium name="Tick Genome and Microbiome Consortium (TIGMIC)"/>
            <person name="Jia N."/>
            <person name="Wang J."/>
            <person name="Shi W."/>
            <person name="Du L."/>
            <person name="Sun Y."/>
            <person name="Zhan W."/>
            <person name="Jiang J.F."/>
            <person name="Wang Q."/>
            <person name="Zhang B."/>
            <person name="Ji P."/>
            <person name="Bell-Sakyi L."/>
            <person name="Cui X.M."/>
            <person name="Yuan T.T."/>
            <person name="Jiang B.G."/>
            <person name="Yang W.F."/>
            <person name="Lam T.T."/>
            <person name="Chang Q.C."/>
            <person name="Ding S.J."/>
            <person name="Wang X.J."/>
            <person name="Zhu J.G."/>
            <person name="Ruan X.D."/>
            <person name="Zhao L."/>
            <person name="Wei J.T."/>
            <person name="Ye R.Z."/>
            <person name="Que T.C."/>
            <person name="Du C.H."/>
            <person name="Zhou Y.H."/>
            <person name="Cheng J.X."/>
            <person name="Dai P.F."/>
            <person name="Guo W.B."/>
            <person name="Han X.H."/>
            <person name="Huang E.J."/>
            <person name="Li L.F."/>
            <person name="Wei W."/>
            <person name="Gao Y.C."/>
            <person name="Liu J.Z."/>
            <person name="Shao H.Z."/>
            <person name="Wang X."/>
            <person name="Wang C.C."/>
            <person name="Yang T.C."/>
            <person name="Huo Q.B."/>
            <person name="Li W."/>
            <person name="Chen H.Y."/>
            <person name="Chen S.E."/>
            <person name="Zhou L.G."/>
            <person name="Ni X.B."/>
            <person name="Tian J.H."/>
            <person name="Sheng Y."/>
            <person name="Liu T."/>
            <person name="Pan Y.S."/>
            <person name="Xia L.Y."/>
            <person name="Li J."/>
            <person name="Zhao F."/>
            <person name="Cao W.C."/>
        </authorList>
    </citation>
    <scope>NUCLEOTIDE SEQUENCE [LARGE SCALE GENOMIC DNA]</scope>
    <source>
        <strain evidence="1">Iper-2018</strain>
    </source>
</reference>
<proteinExistence type="predicted"/>
<evidence type="ECO:0000313" key="1">
    <source>
        <dbReference type="EMBL" id="KAG0438057.1"/>
    </source>
</evidence>
<dbReference type="EMBL" id="JABSTQ010006035">
    <property type="protein sequence ID" value="KAG0438057.1"/>
    <property type="molecule type" value="Genomic_DNA"/>
</dbReference>